<gene>
    <name evidence="2" type="ORF">ELE36_14715</name>
</gene>
<protein>
    <submittedName>
        <fullName evidence="2">Nuclear transport factor 2 family protein</fullName>
    </submittedName>
</protein>
<dbReference type="Proteomes" id="UP000291562">
    <property type="component" value="Chromosome"/>
</dbReference>
<keyword evidence="3" id="KW-1185">Reference proteome</keyword>
<dbReference type="SUPFAM" id="SSF54427">
    <property type="entry name" value="NTF2-like"/>
    <property type="match status" value="1"/>
</dbReference>
<reference evidence="2 3" key="1">
    <citation type="submission" date="2019-01" db="EMBL/GenBank/DDBJ databases">
        <title>Pseudolysobacter antarctica gen. nov., sp. nov., isolated from Fildes Peninsula, Antarctica.</title>
        <authorList>
            <person name="Wei Z."/>
            <person name="Peng F."/>
        </authorList>
    </citation>
    <scope>NUCLEOTIDE SEQUENCE [LARGE SCALE GENOMIC DNA]</scope>
    <source>
        <strain evidence="2 3">AQ6-296</strain>
    </source>
</reference>
<evidence type="ECO:0000259" key="1">
    <source>
        <dbReference type="Pfam" id="PF12680"/>
    </source>
</evidence>
<name>A0A411HLV5_9GAMM</name>
<sequence>MIDTNHIVENYLAAWNETDTDTRRVRIAALFSENASYLDPMMRGEGHAGLEQMIGAVQRQFDGYRFAACGTVDTHNEVVRFSWSLGLPTQAPVAYGTDVAEVAADGRLQRVIGFLDAAPAAV</sequence>
<proteinExistence type="predicted"/>
<dbReference type="KEGG" id="xbc:ELE36_14715"/>
<organism evidence="2 3">
    <name type="scientific">Pseudolysobacter antarcticus</name>
    <dbReference type="NCBI Taxonomy" id="2511995"/>
    <lineage>
        <taxon>Bacteria</taxon>
        <taxon>Pseudomonadati</taxon>
        <taxon>Pseudomonadota</taxon>
        <taxon>Gammaproteobacteria</taxon>
        <taxon>Lysobacterales</taxon>
        <taxon>Rhodanobacteraceae</taxon>
        <taxon>Pseudolysobacter</taxon>
    </lineage>
</organism>
<dbReference type="InterPro" id="IPR032710">
    <property type="entry name" value="NTF2-like_dom_sf"/>
</dbReference>
<dbReference type="EMBL" id="CP035704">
    <property type="protein sequence ID" value="QBB71506.1"/>
    <property type="molecule type" value="Genomic_DNA"/>
</dbReference>
<evidence type="ECO:0000313" key="2">
    <source>
        <dbReference type="EMBL" id="QBB71506.1"/>
    </source>
</evidence>
<dbReference type="Pfam" id="PF12680">
    <property type="entry name" value="SnoaL_2"/>
    <property type="match status" value="1"/>
</dbReference>
<dbReference type="OrthoDB" id="9808719at2"/>
<accession>A0A411HLV5</accession>
<evidence type="ECO:0000313" key="3">
    <source>
        <dbReference type="Proteomes" id="UP000291562"/>
    </source>
</evidence>
<dbReference type="Gene3D" id="3.10.450.50">
    <property type="match status" value="1"/>
</dbReference>
<dbReference type="InterPro" id="IPR037401">
    <property type="entry name" value="SnoaL-like"/>
</dbReference>
<feature type="domain" description="SnoaL-like" evidence="1">
    <location>
        <begin position="8"/>
        <end position="110"/>
    </location>
</feature>
<dbReference type="AlphaFoldDB" id="A0A411HLV5"/>
<dbReference type="RefSeq" id="WP_129834573.1">
    <property type="nucleotide sequence ID" value="NZ_CP035704.1"/>
</dbReference>